<sequence>MEMARHSKNRKSVVSEARLQHSLQDSFWDALLILGLDETGCLGSLMICLGFGICFGMQLLFCWVVYASFLDADPKYDLEYLKEWRVMYGHSVLYYDGASGASLVSKVCEGTSFDQDWWNNNLLGEIGDYLQPLFGPAFPNVGVGVVLSSLAISVWLCHVAAELQDVGRLGVALYRLPRGETLVARTREGERTFQSISGLRLAVQSLALLCRVAVAVLLGMSGALWLCKTRDTTEIFLNAVALDFVLEVDNVLFRVLAPRRMLLQMQSIQPLDLGTRKMWHGVDAQSVLKLVALVVTVCLFVSTTLQSNADEARQARDMLCGGNRDFVYGTHPTLGPMFVMETTNFSMSTSSSIMPGMQPLVTEVIFSFQKDQVAHEMWRSSIDGVGDVAVKRARDLQDLQAWLSQSDTEAPEETGMGSRSYGTHCQDRGADFWEADWLWPTVRALTNQSVTDCEKARPFCDRRDLPLIRMLCPESCGCMSPTSGLYADNGCRQQCQGEDFFQSQLNASECEDLQVSDARREAWKRWWSGFYDYNVFWWGTANPMMVFADEGAEGNCSFVSSAIWIAEHVCRHDERRPASMFCPVTCGCTGPSSSDLWCPRAC</sequence>
<proteinExistence type="predicted"/>
<feature type="transmembrane region" description="Helical" evidence="1">
    <location>
        <begin position="42"/>
        <end position="66"/>
    </location>
</feature>
<feature type="transmembrane region" description="Helical" evidence="1">
    <location>
        <begin position="141"/>
        <end position="161"/>
    </location>
</feature>
<keyword evidence="1" id="KW-1133">Transmembrane helix</keyword>
<name>A0A812KI15_9DINO</name>
<accession>A0A812KI15</accession>
<reference evidence="2" key="1">
    <citation type="submission" date="2021-02" db="EMBL/GenBank/DDBJ databases">
        <authorList>
            <person name="Dougan E. K."/>
            <person name="Rhodes N."/>
            <person name="Thang M."/>
            <person name="Chan C."/>
        </authorList>
    </citation>
    <scope>NUCLEOTIDE SEQUENCE</scope>
</reference>
<comment type="caution">
    <text evidence="2">The sequence shown here is derived from an EMBL/GenBank/DDBJ whole genome shotgun (WGS) entry which is preliminary data.</text>
</comment>
<dbReference type="EMBL" id="CAJNDS010000713">
    <property type="protein sequence ID" value="CAE7229817.1"/>
    <property type="molecule type" value="Genomic_DNA"/>
</dbReference>
<gene>
    <name evidence="2" type="ORF">SNAT2548_LOCUS9282</name>
</gene>
<evidence type="ECO:0000313" key="3">
    <source>
        <dbReference type="Proteomes" id="UP000604046"/>
    </source>
</evidence>
<evidence type="ECO:0000313" key="2">
    <source>
        <dbReference type="EMBL" id="CAE7229817.1"/>
    </source>
</evidence>
<evidence type="ECO:0000256" key="1">
    <source>
        <dbReference type="SAM" id="Phobius"/>
    </source>
</evidence>
<keyword evidence="1" id="KW-0812">Transmembrane</keyword>
<dbReference type="OrthoDB" id="411872at2759"/>
<organism evidence="2 3">
    <name type="scientific">Symbiodinium natans</name>
    <dbReference type="NCBI Taxonomy" id="878477"/>
    <lineage>
        <taxon>Eukaryota</taxon>
        <taxon>Sar</taxon>
        <taxon>Alveolata</taxon>
        <taxon>Dinophyceae</taxon>
        <taxon>Suessiales</taxon>
        <taxon>Symbiodiniaceae</taxon>
        <taxon>Symbiodinium</taxon>
    </lineage>
</organism>
<keyword evidence="1" id="KW-0472">Membrane</keyword>
<dbReference type="Proteomes" id="UP000604046">
    <property type="component" value="Unassembled WGS sequence"/>
</dbReference>
<keyword evidence="3" id="KW-1185">Reference proteome</keyword>
<protein>
    <submittedName>
        <fullName evidence="2">Uncharacterized protein</fullName>
    </submittedName>
</protein>
<dbReference type="AlphaFoldDB" id="A0A812KI15"/>
<feature type="transmembrane region" description="Helical" evidence="1">
    <location>
        <begin position="201"/>
        <end position="223"/>
    </location>
</feature>